<evidence type="ECO:0000313" key="2">
    <source>
        <dbReference type="Proteomes" id="UP000008909"/>
    </source>
</evidence>
<name>G7Y8T3_CLOSI</name>
<keyword evidence="2" id="KW-1185">Reference proteome</keyword>
<dbReference type="EMBL" id="DF142953">
    <property type="protein sequence ID" value="GAA49368.1"/>
    <property type="molecule type" value="Genomic_DNA"/>
</dbReference>
<protein>
    <submittedName>
        <fullName evidence="1">Uncharacterized protein</fullName>
    </submittedName>
</protein>
<reference key="2">
    <citation type="submission" date="2011-10" db="EMBL/GenBank/DDBJ databases">
        <title>The genome and transcriptome sequence of Clonorchis sinensis provide insights into the carcinogenic liver fluke.</title>
        <authorList>
            <person name="Wang X."/>
            <person name="Huang Y."/>
            <person name="Chen W."/>
            <person name="Liu H."/>
            <person name="Guo L."/>
            <person name="Chen Y."/>
            <person name="Luo F."/>
            <person name="Zhou W."/>
            <person name="Sun J."/>
            <person name="Mao Q."/>
            <person name="Liang P."/>
            <person name="Zhou C."/>
            <person name="Tian Y."/>
            <person name="Men J."/>
            <person name="Lv X."/>
            <person name="Huang L."/>
            <person name="Zhou J."/>
            <person name="Hu Y."/>
            <person name="Li R."/>
            <person name="Zhang F."/>
            <person name="Lei H."/>
            <person name="Li X."/>
            <person name="Hu X."/>
            <person name="Liang C."/>
            <person name="Xu J."/>
            <person name="Wu Z."/>
            <person name="Yu X."/>
        </authorList>
    </citation>
    <scope>NUCLEOTIDE SEQUENCE</scope>
    <source>
        <strain>Henan</strain>
    </source>
</reference>
<accession>G7Y8T3</accession>
<dbReference type="Proteomes" id="UP000008909">
    <property type="component" value="Unassembled WGS sequence"/>
</dbReference>
<dbReference type="AlphaFoldDB" id="G7Y8T3"/>
<gene>
    <name evidence="1" type="ORF">CLF_102932</name>
</gene>
<organism evidence="1 2">
    <name type="scientific">Clonorchis sinensis</name>
    <name type="common">Chinese liver fluke</name>
    <dbReference type="NCBI Taxonomy" id="79923"/>
    <lineage>
        <taxon>Eukaryota</taxon>
        <taxon>Metazoa</taxon>
        <taxon>Spiralia</taxon>
        <taxon>Lophotrochozoa</taxon>
        <taxon>Platyhelminthes</taxon>
        <taxon>Trematoda</taxon>
        <taxon>Digenea</taxon>
        <taxon>Opisthorchiida</taxon>
        <taxon>Opisthorchiata</taxon>
        <taxon>Opisthorchiidae</taxon>
        <taxon>Clonorchis</taxon>
    </lineage>
</organism>
<sequence>MSISAEQPQIISWQQQKPFDEAQVKRAESLMRSMLRSCCQLDYFAPLESQDLAKASVLCDTLASEINQRMECRRQVSIYDATESIPVERTKAAILTACNMHDTVFSARRLRKWKPSLRCPVLMKFRDEDDSMRLFTSQTLLSSTQTFQTVKVKAARTRRSLVPISPFRAISTSVPILPTAVVVAALYTPELKRKTPPVMIHYWRTLQTLKPLTENSTAKLALEKREDSTPVAHSLRSRMLGRLFRRRCFSHSSAIPSIVAAEEKPPSDPSGPVESLNSNVASFYIPYASTLPARCSPPGVARSTNSISEKSVAAVIDFQSFAVRQLDGSQKRLLKLMERVGERLRSRVGREQLRVCYQAEYGSAVPLLA</sequence>
<evidence type="ECO:0000313" key="1">
    <source>
        <dbReference type="EMBL" id="GAA49368.1"/>
    </source>
</evidence>
<proteinExistence type="predicted"/>
<reference evidence="1" key="1">
    <citation type="journal article" date="2011" name="Genome Biol.">
        <title>The draft genome of the carcinogenic human liver fluke Clonorchis sinensis.</title>
        <authorList>
            <person name="Wang X."/>
            <person name="Chen W."/>
            <person name="Huang Y."/>
            <person name="Sun J."/>
            <person name="Men J."/>
            <person name="Liu H."/>
            <person name="Luo F."/>
            <person name="Guo L."/>
            <person name="Lv X."/>
            <person name="Deng C."/>
            <person name="Zhou C."/>
            <person name="Fan Y."/>
            <person name="Li X."/>
            <person name="Huang L."/>
            <person name="Hu Y."/>
            <person name="Liang C."/>
            <person name="Hu X."/>
            <person name="Xu J."/>
            <person name="Yu X."/>
        </authorList>
    </citation>
    <scope>NUCLEOTIDE SEQUENCE [LARGE SCALE GENOMIC DNA]</scope>
    <source>
        <strain evidence="1">Henan</strain>
    </source>
</reference>